<evidence type="ECO:0000313" key="3">
    <source>
        <dbReference type="Proteomes" id="UP000265816"/>
    </source>
</evidence>
<feature type="transmembrane region" description="Helical" evidence="1">
    <location>
        <begin position="34"/>
        <end position="56"/>
    </location>
</feature>
<protein>
    <submittedName>
        <fullName evidence="2">DUF4305 domain-containing protein</fullName>
    </submittedName>
</protein>
<reference evidence="2 3" key="1">
    <citation type="submission" date="2018-08" db="EMBL/GenBank/DDBJ databases">
        <title>Bacillus jemisoniae sp. nov., Bacillus chryseoplanitiae sp. nov., Bacillus resnikiae sp. nov., and Bacillus frankliniae sp. nov., isolated from Viking spacecraft and associated surfaces.</title>
        <authorList>
            <person name="Seuylemezian A."/>
            <person name="Vaishampayan P."/>
        </authorList>
    </citation>
    <scope>NUCLEOTIDE SEQUENCE [LARGE SCALE GENOMIC DNA]</scope>
    <source>
        <strain evidence="2 3">JJ-247</strain>
    </source>
</reference>
<feature type="transmembrane region" description="Helical" evidence="1">
    <location>
        <begin position="7"/>
        <end position="28"/>
    </location>
</feature>
<dbReference type="AlphaFoldDB" id="A0A398B5B4"/>
<comment type="caution">
    <text evidence="2">The sequence shown here is derived from an EMBL/GenBank/DDBJ whole genome shotgun (WGS) entry which is preliminary data.</text>
</comment>
<keyword evidence="3" id="KW-1185">Reference proteome</keyword>
<dbReference type="EMBL" id="QWVT01000030">
    <property type="protein sequence ID" value="RID82893.1"/>
    <property type="molecule type" value="Genomic_DNA"/>
</dbReference>
<organism evidence="2 3">
    <name type="scientific">Mesobacillus zeae</name>
    <dbReference type="NCBI Taxonomy" id="1917180"/>
    <lineage>
        <taxon>Bacteria</taxon>
        <taxon>Bacillati</taxon>
        <taxon>Bacillota</taxon>
        <taxon>Bacilli</taxon>
        <taxon>Bacillales</taxon>
        <taxon>Bacillaceae</taxon>
        <taxon>Mesobacillus</taxon>
    </lineage>
</organism>
<dbReference type="InterPro" id="IPR025426">
    <property type="entry name" value="DUF4305"/>
</dbReference>
<gene>
    <name evidence="2" type="ORF">D1970_17515</name>
</gene>
<keyword evidence="1" id="KW-1133">Transmembrane helix</keyword>
<sequence length="66" mass="7701">MRQSPLISGIFYILFGFLFTYFAIVNVSDSGWGFWAYMLVLVATFDFGSGIRMMMFHFKLKKAQKK</sequence>
<dbReference type="OrthoDB" id="2355666at2"/>
<dbReference type="Pfam" id="PF14146">
    <property type="entry name" value="DUF4305"/>
    <property type="match status" value="1"/>
</dbReference>
<keyword evidence="1" id="KW-0812">Transmembrane</keyword>
<keyword evidence="1" id="KW-0472">Membrane</keyword>
<evidence type="ECO:0000313" key="2">
    <source>
        <dbReference type="EMBL" id="RID82893.1"/>
    </source>
</evidence>
<dbReference type="Proteomes" id="UP000265816">
    <property type="component" value="Unassembled WGS sequence"/>
</dbReference>
<accession>A0A398B5B4</accession>
<evidence type="ECO:0000256" key="1">
    <source>
        <dbReference type="SAM" id="Phobius"/>
    </source>
</evidence>
<dbReference type="RefSeq" id="WP_119114164.1">
    <property type="nucleotide sequence ID" value="NZ_CBCSEO010000040.1"/>
</dbReference>
<name>A0A398B5B4_9BACI</name>
<proteinExistence type="predicted"/>